<evidence type="ECO:0000313" key="1">
    <source>
        <dbReference type="EMBL" id="SPS05741.1"/>
    </source>
</evidence>
<gene>
    <name evidence="1" type="ORF">NITFAB_1331</name>
</gene>
<dbReference type="EMBL" id="LS423452">
    <property type="protein sequence ID" value="SPS05741.1"/>
    <property type="molecule type" value="Genomic_DNA"/>
</dbReference>
<dbReference type="AlphaFoldDB" id="A0A2X0SED4"/>
<name>A0A2X0SED4_9PROT</name>
<protein>
    <submittedName>
        <fullName evidence="1">Uncharacterized protein</fullName>
    </submittedName>
</protein>
<sequence>MLLGVNTEGYFYTVVYGFELENQP</sequence>
<accession>A0A2X0SED4</accession>
<proteinExistence type="predicted"/>
<reference evidence="1" key="1">
    <citation type="submission" date="2018-05" db="EMBL/GenBank/DDBJ databases">
        <authorList>
            <person name="Lanie J.A."/>
            <person name="Ng W.-L."/>
            <person name="Kazmierczak K.M."/>
            <person name="Andrzejewski T.M."/>
            <person name="Davidsen T.M."/>
            <person name="Wayne K.J."/>
            <person name="Tettelin H."/>
            <person name="Glass J.I."/>
            <person name="Rusch D."/>
            <person name="Podicherti R."/>
            <person name="Tsui H.-C.T."/>
            <person name="Winkler M.E."/>
        </authorList>
    </citation>
    <scope>NUCLEOTIDE SEQUENCE</scope>
    <source>
        <strain evidence="1">KNB</strain>
    </source>
</reference>
<organism evidence="1">
    <name type="scientific">Candidatus Nitrotoga fabula</name>
    <dbReference type="NCBI Taxonomy" id="2182327"/>
    <lineage>
        <taxon>Bacteria</taxon>
        <taxon>Pseudomonadati</taxon>
        <taxon>Pseudomonadota</taxon>
        <taxon>Betaproteobacteria</taxon>
        <taxon>Nitrosomonadales</taxon>
        <taxon>Gallionellaceae</taxon>
        <taxon>Candidatus Nitrotoga</taxon>
    </lineage>
</organism>